<feature type="region of interest" description="Disordered" evidence="1">
    <location>
        <begin position="60"/>
        <end position="80"/>
    </location>
</feature>
<protein>
    <submittedName>
        <fullName evidence="2">Uncharacterized protein</fullName>
    </submittedName>
</protein>
<comment type="caution">
    <text evidence="2">The sequence shown here is derived from an EMBL/GenBank/DDBJ whole genome shotgun (WGS) entry which is preliminary data.</text>
</comment>
<proteinExistence type="predicted"/>
<gene>
    <name evidence="2" type="ORF">C1645_828545</name>
</gene>
<sequence length="80" mass="9451">MHSRYITKIQKSVVKYLMKNKYFKFNSSKSTTIVLLSLQILQNCQNNDFDQDLRLSDNEYEKNKLSEDSNKKGGYFSKSK</sequence>
<dbReference type="EMBL" id="QKYT01000337">
    <property type="protein sequence ID" value="RIA86903.1"/>
    <property type="molecule type" value="Genomic_DNA"/>
</dbReference>
<evidence type="ECO:0000256" key="1">
    <source>
        <dbReference type="SAM" id="MobiDB-lite"/>
    </source>
</evidence>
<dbReference type="Proteomes" id="UP000265703">
    <property type="component" value="Unassembled WGS sequence"/>
</dbReference>
<dbReference type="AlphaFoldDB" id="A0A397SL78"/>
<evidence type="ECO:0000313" key="3">
    <source>
        <dbReference type="Proteomes" id="UP000265703"/>
    </source>
</evidence>
<evidence type="ECO:0000313" key="2">
    <source>
        <dbReference type="EMBL" id="RIA86903.1"/>
    </source>
</evidence>
<accession>A0A397SL78</accession>
<name>A0A397SL78_9GLOM</name>
<keyword evidence="3" id="KW-1185">Reference proteome</keyword>
<reference evidence="2 3" key="1">
    <citation type="submission" date="2018-06" db="EMBL/GenBank/DDBJ databases">
        <title>Comparative genomics reveals the genomic features of Rhizophagus irregularis, R. cerebriforme, R. diaphanum and Gigaspora rosea, and their symbiotic lifestyle signature.</title>
        <authorList>
            <person name="Morin E."/>
            <person name="San Clemente H."/>
            <person name="Chen E.C.H."/>
            <person name="De La Providencia I."/>
            <person name="Hainaut M."/>
            <person name="Kuo A."/>
            <person name="Kohler A."/>
            <person name="Murat C."/>
            <person name="Tang N."/>
            <person name="Roy S."/>
            <person name="Loubradou J."/>
            <person name="Henrissat B."/>
            <person name="Grigoriev I.V."/>
            <person name="Corradi N."/>
            <person name="Roux C."/>
            <person name="Martin F.M."/>
        </authorList>
    </citation>
    <scope>NUCLEOTIDE SEQUENCE [LARGE SCALE GENOMIC DNA]</scope>
    <source>
        <strain evidence="2 3">DAOM 227022</strain>
    </source>
</reference>
<feature type="compositionally biased region" description="Basic and acidic residues" evidence="1">
    <location>
        <begin position="60"/>
        <end position="71"/>
    </location>
</feature>
<organism evidence="2 3">
    <name type="scientific">Glomus cerebriforme</name>
    <dbReference type="NCBI Taxonomy" id="658196"/>
    <lineage>
        <taxon>Eukaryota</taxon>
        <taxon>Fungi</taxon>
        <taxon>Fungi incertae sedis</taxon>
        <taxon>Mucoromycota</taxon>
        <taxon>Glomeromycotina</taxon>
        <taxon>Glomeromycetes</taxon>
        <taxon>Glomerales</taxon>
        <taxon>Glomeraceae</taxon>
        <taxon>Glomus</taxon>
    </lineage>
</organism>